<reference evidence="2" key="1">
    <citation type="submission" date="2020-08" db="EMBL/GenBank/DDBJ databases">
        <title>Multicomponent nature underlies the extraordinary mechanical properties of spider dragline silk.</title>
        <authorList>
            <person name="Kono N."/>
            <person name="Nakamura H."/>
            <person name="Mori M."/>
            <person name="Yoshida Y."/>
            <person name="Ohtoshi R."/>
            <person name="Malay A.D."/>
            <person name="Moran D.A.P."/>
            <person name="Tomita M."/>
            <person name="Numata K."/>
            <person name="Arakawa K."/>
        </authorList>
    </citation>
    <scope>NUCLEOTIDE SEQUENCE</scope>
</reference>
<dbReference type="Proteomes" id="UP000887013">
    <property type="component" value="Unassembled WGS sequence"/>
</dbReference>
<evidence type="ECO:0000313" key="3">
    <source>
        <dbReference type="Proteomes" id="UP000887013"/>
    </source>
</evidence>
<evidence type="ECO:0000256" key="1">
    <source>
        <dbReference type="SAM" id="MobiDB-lite"/>
    </source>
</evidence>
<dbReference type="OrthoDB" id="1728974at2759"/>
<feature type="region of interest" description="Disordered" evidence="1">
    <location>
        <begin position="14"/>
        <end position="33"/>
    </location>
</feature>
<dbReference type="EMBL" id="BMAW01067387">
    <property type="protein sequence ID" value="GFT59556.1"/>
    <property type="molecule type" value="Genomic_DNA"/>
</dbReference>
<comment type="caution">
    <text evidence="2">The sequence shown here is derived from an EMBL/GenBank/DDBJ whole genome shotgun (WGS) entry which is preliminary data.</text>
</comment>
<keyword evidence="3" id="KW-1185">Reference proteome</keyword>
<proteinExistence type="predicted"/>
<dbReference type="AlphaFoldDB" id="A0A8X6P9U2"/>
<protein>
    <submittedName>
        <fullName evidence="2">Uncharacterized protein</fullName>
    </submittedName>
</protein>
<sequence length="171" mass="19516">MRCDFQPVELTSKGETNRIRASTSRASETSEKRDVRVEILSVRTSTSRTDATPEERNTRRETELLWQSRLRTKIALKKVAFNYNKDYDYKTHRDVVTGPLANLSFHCPALKFQKETPSLCCYNGNVNLPPLTETPEPFLIYIAGATGESKHFLDTNLEIKLELSKDIVCSD</sequence>
<name>A0A8X6P9U2_NEPPI</name>
<gene>
    <name evidence="2" type="ORF">NPIL_486981</name>
</gene>
<accession>A0A8X6P9U2</accession>
<evidence type="ECO:0000313" key="2">
    <source>
        <dbReference type="EMBL" id="GFT59556.1"/>
    </source>
</evidence>
<organism evidence="2 3">
    <name type="scientific">Nephila pilipes</name>
    <name type="common">Giant wood spider</name>
    <name type="synonym">Nephila maculata</name>
    <dbReference type="NCBI Taxonomy" id="299642"/>
    <lineage>
        <taxon>Eukaryota</taxon>
        <taxon>Metazoa</taxon>
        <taxon>Ecdysozoa</taxon>
        <taxon>Arthropoda</taxon>
        <taxon>Chelicerata</taxon>
        <taxon>Arachnida</taxon>
        <taxon>Araneae</taxon>
        <taxon>Araneomorphae</taxon>
        <taxon>Entelegynae</taxon>
        <taxon>Araneoidea</taxon>
        <taxon>Nephilidae</taxon>
        <taxon>Nephila</taxon>
    </lineage>
</organism>